<accession>A0A1I3NN00</accession>
<sequence length="424" mass="47614">MPTTTPDQPLENADLLQRFNALDDFLCAHQALWRPRPFVHYPQIPWEAKHPQLAAWLRAQSLEHAEATHNQPHRLAAPAPFPQLAATAHALSQIGQLPHSPANVLPARFSADVPGRKWQQIDAFARSLEFAETPQHWLDWCAGKGHLGRLLAHNGAALTCLEYNPQLVSSGQQLSHKLGIRAAHIEQNVMANDATTRLNAQHTPVALHACGELHTRLLQLASQIGCQQLAIAPCCYNRISTACYQPLSIRAQTSSLQLFIDDLGLPLSETVTAGARVRRQRDQSMARRLAFDLLQRQLSGVDDYLPTPSLPPAWLDKPFADYCKDLAALKQLPTPTTQDWQQLEQKGWQRLAEVRNLELLRGLFRRPLELWLLLDLALFLQEQGYSVRLGTFCTPQQSPRNLLLLAERQPKLPTTSVDNSVDRF</sequence>
<feature type="domain" description="Methyltransferase" evidence="1">
    <location>
        <begin position="117"/>
        <end position="241"/>
    </location>
</feature>
<dbReference type="InterPro" id="IPR029063">
    <property type="entry name" value="SAM-dependent_MTases_sf"/>
</dbReference>
<keyword evidence="3" id="KW-1185">Reference proteome</keyword>
<dbReference type="EMBL" id="FOQL01000005">
    <property type="protein sequence ID" value="SFJ10532.1"/>
    <property type="molecule type" value="Genomic_DNA"/>
</dbReference>
<dbReference type="SUPFAM" id="SSF53335">
    <property type="entry name" value="S-adenosyl-L-methionine-dependent methyltransferases"/>
    <property type="match status" value="1"/>
</dbReference>
<dbReference type="STRING" id="425504.SAMN05216206_3524"/>
<protein>
    <submittedName>
        <fullName evidence="2">Methyltransferase domain-containing protein</fullName>
    </submittedName>
</protein>
<dbReference type="GO" id="GO:0008168">
    <property type="term" value="F:methyltransferase activity"/>
    <property type="evidence" value="ECO:0007669"/>
    <property type="project" value="UniProtKB-KW"/>
</dbReference>
<dbReference type="Pfam" id="PF13679">
    <property type="entry name" value="Methyltransf_32"/>
    <property type="match status" value="1"/>
</dbReference>
<dbReference type="PANTHER" id="PTHR13369:SF0">
    <property type="entry name" value="GLUTATHIONE S-TRANSFERASE C-TERMINAL DOMAIN-CONTAINING PROTEIN"/>
    <property type="match status" value="1"/>
</dbReference>
<evidence type="ECO:0000259" key="1">
    <source>
        <dbReference type="Pfam" id="PF13679"/>
    </source>
</evidence>
<dbReference type="RefSeq" id="WP_090244299.1">
    <property type="nucleotide sequence ID" value="NZ_FOQL01000005.1"/>
</dbReference>
<dbReference type="InterPro" id="IPR025714">
    <property type="entry name" value="Methyltranfer_dom"/>
</dbReference>
<gene>
    <name evidence="2" type="ORF">SAMN05216206_3524</name>
</gene>
<dbReference type="GO" id="GO:0032259">
    <property type="term" value="P:methylation"/>
    <property type="evidence" value="ECO:0007669"/>
    <property type="project" value="UniProtKB-KW"/>
</dbReference>
<proteinExistence type="predicted"/>
<reference evidence="3" key="1">
    <citation type="submission" date="2016-10" db="EMBL/GenBank/DDBJ databases">
        <authorList>
            <person name="Varghese N."/>
            <person name="Submissions S."/>
        </authorList>
    </citation>
    <scope>NUCLEOTIDE SEQUENCE [LARGE SCALE GENOMIC DNA]</scope>
    <source>
        <strain evidence="3">LMG 24016</strain>
    </source>
</reference>
<keyword evidence="2" id="KW-0489">Methyltransferase</keyword>
<evidence type="ECO:0000313" key="3">
    <source>
        <dbReference type="Proteomes" id="UP000243606"/>
    </source>
</evidence>
<dbReference type="Proteomes" id="UP000243606">
    <property type="component" value="Unassembled WGS sequence"/>
</dbReference>
<dbReference type="PANTHER" id="PTHR13369">
    <property type="match status" value="1"/>
</dbReference>
<dbReference type="OrthoDB" id="5298194at2"/>
<organism evidence="2 3">
    <name type="scientific">Pseudomonas guineae</name>
    <dbReference type="NCBI Taxonomy" id="425504"/>
    <lineage>
        <taxon>Bacteria</taxon>
        <taxon>Pseudomonadati</taxon>
        <taxon>Pseudomonadota</taxon>
        <taxon>Gammaproteobacteria</taxon>
        <taxon>Pseudomonadales</taxon>
        <taxon>Pseudomonadaceae</taxon>
        <taxon>Pseudomonas</taxon>
    </lineage>
</organism>
<name>A0A1I3NN00_9PSED</name>
<evidence type="ECO:0000313" key="2">
    <source>
        <dbReference type="EMBL" id="SFJ10532.1"/>
    </source>
</evidence>
<dbReference type="AlphaFoldDB" id="A0A1I3NN00"/>
<keyword evidence="2" id="KW-0808">Transferase</keyword>